<dbReference type="GO" id="GO:0022857">
    <property type="term" value="F:transmembrane transporter activity"/>
    <property type="evidence" value="ECO:0007669"/>
    <property type="project" value="TreeGrafter"/>
</dbReference>
<dbReference type="GeneID" id="96611437"/>
<organism evidence="8 9">
    <name type="scientific">Nocardioides simplex</name>
    <name type="common">Arthrobacter simplex</name>
    <dbReference type="NCBI Taxonomy" id="2045"/>
    <lineage>
        <taxon>Bacteria</taxon>
        <taxon>Bacillati</taxon>
        <taxon>Actinomycetota</taxon>
        <taxon>Actinomycetes</taxon>
        <taxon>Propionibacteriales</taxon>
        <taxon>Nocardioidaceae</taxon>
        <taxon>Pimelobacter</taxon>
    </lineage>
</organism>
<dbReference type="GO" id="GO:0005886">
    <property type="term" value="C:plasma membrane"/>
    <property type="evidence" value="ECO:0007669"/>
    <property type="project" value="UniProtKB-SubCell"/>
</dbReference>
<gene>
    <name evidence="8" type="ORF">KR76_21890</name>
</gene>
<dbReference type="InterPro" id="IPR003838">
    <property type="entry name" value="ABC3_permease_C"/>
</dbReference>
<proteinExistence type="inferred from homology"/>
<dbReference type="EMBL" id="CP009896">
    <property type="protein sequence ID" value="AIY18766.1"/>
    <property type="molecule type" value="Genomic_DNA"/>
</dbReference>
<comment type="subcellular location">
    <subcellularLocation>
        <location evidence="1">Cell membrane</location>
        <topology evidence="1">Multi-pass membrane protein</topology>
    </subcellularLocation>
</comment>
<comment type="similarity">
    <text evidence="6">Belongs to the ABC-4 integral membrane protein family.</text>
</comment>
<dbReference type="KEGG" id="psim:KR76_21890"/>
<name>A0A0A1DMY5_NOCSI</name>
<keyword evidence="3" id="KW-0812">Transmembrane</keyword>
<dbReference type="Proteomes" id="UP000030300">
    <property type="component" value="Chromosome"/>
</dbReference>
<dbReference type="PANTHER" id="PTHR30572">
    <property type="entry name" value="MEMBRANE COMPONENT OF TRANSPORTER-RELATED"/>
    <property type="match status" value="1"/>
</dbReference>
<evidence type="ECO:0000256" key="2">
    <source>
        <dbReference type="ARBA" id="ARBA00022475"/>
    </source>
</evidence>
<dbReference type="Pfam" id="PF02687">
    <property type="entry name" value="FtsX"/>
    <property type="match status" value="2"/>
</dbReference>
<feature type="domain" description="ABC3 transporter permease C-terminal" evidence="7">
    <location>
        <begin position="331"/>
        <end position="431"/>
    </location>
</feature>
<evidence type="ECO:0000256" key="3">
    <source>
        <dbReference type="ARBA" id="ARBA00022692"/>
    </source>
</evidence>
<keyword evidence="9" id="KW-1185">Reference proteome</keyword>
<evidence type="ECO:0000256" key="6">
    <source>
        <dbReference type="ARBA" id="ARBA00038076"/>
    </source>
</evidence>
<evidence type="ECO:0000313" key="8">
    <source>
        <dbReference type="EMBL" id="AIY18766.1"/>
    </source>
</evidence>
<dbReference type="PANTHER" id="PTHR30572:SF4">
    <property type="entry name" value="ABC TRANSPORTER PERMEASE YTRF"/>
    <property type="match status" value="1"/>
</dbReference>
<feature type="domain" description="ABC3 transporter permease C-terminal" evidence="7">
    <location>
        <begin position="66"/>
        <end position="180"/>
    </location>
</feature>
<dbReference type="RefSeq" id="WP_038681331.1">
    <property type="nucleotide sequence ID" value="NZ_BJMC01000011.1"/>
</dbReference>
<evidence type="ECO:0000256" key="1">
    <source>
        <dbReference type="ARBA" id="ARBA00004651"/>
    </source>
</evidence>
<dbReference type="InterPro" id="IPR050250">
    <property type="entry name" value="Macrolide_Exporter_MacB"/>
</dbReference>
<evidence type="ECO:0000256" key="5">
    <source>
        <dbReference type="ARBA" id="ARBA00023136"/>
    </source>
</evidence>
<dbReference type="OrthoDB" id="3223244at2"/>
<accession>A0A0A1DMY5</accession>
<dbReference type="AlphaFoldDB" id="A0A0A1DMY5"/>
<dbReference type="STRING" id="2045.KR76_21890"/>
<reference evidence="8 9" key="1">
    <citation type="journal article" date="2015" name="Genome Announc.">
        <title>Complete Genome Sequence of Steroid-Transforming Nocardioides simplex VKM Ac-2033D.</title>
        <authorList>
            <person name="Shtratnikova V.Y."/>
            <person name="Schelkunov M.I."/>
            <person name="Pekov Y.A."/>
            <person name="Fokina V.V."/>
            <person name="Logacheva M.D."/>
            <person name="Sokolov S.L."/>
            <person name="Bragin E.Y."/>
            <person name="Ashapkin V.V."/>
            <person name="Donova M.V."/>
        </authorList>
    </citation>
    <scope>NUCLEOTIDE SEQUENCE [LARGE SCALE GENOMIC DNA]</scope>
    <source>
        <strain evidence="8 9">VKM Ac-2033D</strain>
    </source>
</reference>
<keyword evidence="2" id="KW-1003">Cell membrane</keyword>
<evidence type="ECO:0000313" key="9">
    <source>
        <dbReference type="Proteomes" id="UP000030300"/>
    </source>
</evidence>
<dbReference type="HOGENOM" id="CLU_012341_3_0_11"/>
<keyword evidence="5" id="KW-0472">Membrane</keyword>
<keyword evidence="4" id="KW-1133">Transmembrane helix</keyword>
<evidence type="ECO:0000259" key="7">
    <source>
        <dbReference type="Pfam" id="PF02687"/>
    </source>
</evidence>
<dbReference type="eggNOG" id="COG0577">
    <property type="taxonomic scope" value="Bacteria"/>
</dbReference>
<protein>
    <submittedName>
        <fullName evidence="8">Putative integral membrane</fullName>
    </submittedName>
</protein>
<evidence type="ECO:0000256" key="4">
    <source>
        <dbReference type="ARBA" id="ARBA00022989"/>
    </source>
</evidence>
<sequence>MSAGTTTLAWRSLRHRPLGATATFLAVLLGTALIGSFATLVETSFTAADADTGNLVVMGAVVGGWGALIVLFSVASTVGITTTQRAAEIGLLRTIGATPRQARRLIAREAAGVAVLGAVLGALVAAGTGRLLFALLQSGGMVSDATRYDAGRASVGAAALLVLLAAGVAAAVAARRATRGPAGVLVRDSVAEQGRMRWWRVAIAVLLIGYGLGMAVITITVTAHDKDPYAAMSTSGSSSILVGVGLAVLAPVLLRWCATPVRLLSGASSSASAHLASYNTTRRAHLLSGVLAPVIVLTAAAAGTLLLVDIDTRSVPAGTPDSDTINLLNNVVVAMIALFAAIMVVNAFVATVAHRRTELERLRLLGATPRQVRGSVVAEAAVVALIGVGLGLLAALTTVVPFAIARHEGVVPDGGLWLVPAVVAAVAAVTLGSARGAVRSAVR</sequence>